<feature type="compositionally biased region" description="Basic and acidic residues" evidence="1">
    <location>
        <begin position="14"/>
        <end position="27"/>
    </location>
</feature>
<gene>
    <name evidence="2" type="ORF">NB063_32125</name>
</gene>
<comment type="caution">
    <text evidence="2">The sequence shown here is derived from an EMBL/GenBank/DDBJ whole genome shotgun (WGS) entry which is preliminary data.</text>
</comment>
<dbReference type="RefSeq" id="WP_250933948.1">
    <property type="nucleotide sequence ID" value="NZ_JAMQBK010000164.1"/>
</dbReference>
<dbReference type="Proteomes" id="UP001202961">
    <property type="component" value="Unassembled WGS sequence"/>
</dbReference>
<dbReference type="SUPFAM" id="SSF82784">
    <property type="entry name" value="OsmC-like"/>
    <property type="match status" value="1"/>
</dbReference>
<sequence>MSSPTSQVPIVSKVMERTDPEEHGASLKPVQKREVVLRLEAESLDNMRKQATVRVDQPKGSTFQIICDEGPYLGGDDSAPPPLAYYSASIAFCLLTQLSRYASIKKLNIHSMKLSQETRFAMEGSVVKGTLAGRGVEVVTNLDIESDESEETIRQMIEVGKNSCFIHQSIMNPVPSRIEATVNGDPLLSID</sequence>
<evidence type="ECO:0000313" key="2">
    <source>
        <dbReference type="EMBL" id="MCM2375294.1"/>
    </source>
</evidence>
<protein>
    <submittedName>
        <fullName evidence="2">OsmC family protein</fullName>
    </submittedName>
</protein>
<name>A0ABT0UFD6_9BACT</name>
<dbReference type="InterPro" id="IPR036102">
    <property type="entry name" value="OsmC/Ohrsf"/>
</dbReference>
<organism evidence="2 3">
    <name type="scientific">Aporhodopirellula aestuarii</name>
    <dbReference type="NCBI Taxonomy" id="2950107"/>
    <lineage>
        <taxon>Bacteria</taxon>
        <taxon>Pseudomonadati</taxon>
        <taxon>Planctomycetota</taxon>
        <taxon>Planctomycetia</taxon>
        <taxon>Pirellulales</taxon>
        <taxon>Pirellulaceae</taxon>
        <taxon>Aporhodopirellula</taxon>
    </lineage>
</organism>
<dbReference type="InterPro" id="IPR052924">
    <property type="entry name" value="OsmC/Ohr_hydroprdx_reductase"/>
</dbReference>
<dbReference type="InterPro" id="IPR003718">
    <property type="entry name" value="OsmC/Ohr_fam"/>
</dbReference>
<dbReference type="InterPro" id="IPR015946">
    <property type="entry name" value="KH_dom-like_a/b"/>
</dbReference>
<reference evidence="2 3" key="1">
    <citation type="journal article" date="2022" name="Syst. Appl. Microbiol.">
        <title>Rhodopirellula aestuarii sp. nov., a novel member of the genus Rhodopirellula isolated from brackish sediments collected in the Tagus River estuary, Portugal.</title>
        <authorList>
            <person name="Vitorino I.R."/>
            <person name="Klimek D."/>
            <person name="Calusinska M."/>
            <person name="Lobo-da-Cunha A."/>
            <person name="Vasconcelos V."/>
            <person name="Lage O.M."/>
        </authorList>
    </citation>
    <scope>NUCLEOTIDE SEQUENCE [LARGE SCALE GENOMIC DNA]</scope>
    <source>
        <strain evidence="2 3">ICT_H3.1</strain>
    </source>
</reference>
<dbReference type="EMBL" id="JAMQBK010000164">
    <property type="protein sequence ID" value="MCM2375294.1"/>
    <property type="molecule type" value="Genomic_DNA"/>
</dbReference>
<feature type="region of interest" description="Disordered" evidence="1">
    <location>
        <begin position="1"/>
        <end position="27"/>
    </location>
</feature>
<evidence type="ECO:0000256" key="1">
    <source>
        <dbReference type="SAM" id="MobiDB-lite"/>
    </source>
</evidence>
<dbReference type="Pfam" id="PF02566">
    <property type="entry name" value="OsmC"/>
    <property type="match status" value="1"/>
</dbReference>
<proteinExistence type="predicted"/>
<dbReference type="Gene3D" id="3.30.300.20">
    <property type="match status" value="1"/>
</dbReference>
<keyword evidence="3" id="KW-1185">Reference proteome</keyword>
<dbReference type="PANTHER" id="PTHR35368">
    <property type="entry name" value="HYDROPEROXIDE REDUCTASE"/>
    <property type="match status" value="1"/>
</dbReference>
<accession>A0ABT0UFD6</accession>
<evidence type="ECO:0000313" key="3">
    <source>
        <dbReference type="Proteomes" id="UP001202961"/>
    </source>
</evidence>
<dbReference type="NCBIfam" id="NF041052">
    <property type="entry name" value="OsmC_like_Se"/>
    <property type="match status" value="1"/>
</dbReference>
<dbReference type="PANTHER" id="PTHR35368:SF1">
    <property type="entry name" value="HYDROPEROXIDE REDUCTASE"/>
    <property type="match status" value="1"/>
</dbReference>